<reference evidence="4" key="1">
    <citation type="submission" date="2025-08" db="UniProtKB">
        <authorList>
            <consortium name="RefSeq"/>
        </authorList>
    </citation>
    <scope>IDENTIFICATION</scope>
    <source>
        <tissue evidence="4">Whole organism</tissue>
    </source>
</reference>
<dbReference type="Pfam" id="PF01593">
    <property type="entry name" value="Amino_oxidase"/>
    <property type="match status" value="1"/>
</dbReference>
<dbReference type="Gene3D" id="3.50.50.60">
    <property type="entry name" value="FAD/NAD(P)-binding domain"/>
    <property type="match status" value="1"/>
</dbReference>
<dbReference type="OrthoDB" id="5046242at2759"/>
<dbReference type="PANTHER" id="PTHR10742:SF398">
    <property type="entry name" value="AMINE OXIDASE DOMAIN-CONTAINING PROTEIN-RELATED"/>
    <property type="match status" value="1"/>
</dbReference>
<dbReference type="RefSeq" id="XP_026279288.1">
    <property type="nucleotide sequence ID" value="XM_026423503.2"/>
</dbReference>
<dbReference type="SUPFAM" id="SSF51905">
    <property type="entry name" value="FAD/NAD(P)-binding domain"/>
    <property type="match status" value="1"/>
</dbReference>
<evidence type="ECO:0000313" key="3">
    <source>
        <dbReference type="Proteomes" id="UP000504606"/>
    </source>
</evidence>
<feature type="chain" id="PRO_5026917131" evidence="1">
    <location>
        <begin position="34"/>
        <end position="528"/>
    </location>
</feature>
<protein>
    <submittedName>
        <fullName evidence="4">Spermine oxidase-like isoform X1</fullName>
    </submittedName>
</protein>
<gene>
    <name evidence="4" type="primary">LOC113207113</name>
</gene>
<dbReference type="InterPro" id="IPR002937">
    <property type="entry name" value="Amino_oxidase"/>
</dbReference>
<feature type="signal peptide" evidence="1">
    <location>
        <begin position="1"/>
        <end position="33"/>
    </location>
</feature>
<dbReference type="InterPro" id="IPR036188">
    <property type="entry name" value="FAD/NAD-bd_sf"/>
</dbReference>
<dbReference type="GeneID" id="113207113"/>
<evidence type="ECO:0000259" key="2">
    <source>
        <dbReference type="Pfam" id="PF01593"/>
    </source>
</evidence>
<accession>A0A6J1SF16</accession>
<evidence type="ECO:0000313" key="4">
    <source>
        <dbReference type="RefSeq" id="XP_026279288.1"/>
    </source>
</evidence>
<keyword evidence="1" id="KW-0732">Signal</keyword>
<sequence length="528" mass="58965">MPNAPPRSRRSQQQCMQYGLCLFLLALLSPVGALPPSADGAPTNHSRVLIVGAGAAGYAAAARLLEHGWSDFTILEAEPRIGGRIHSVREAGTILEMGAEWVHGENVVYEMAAPLQLLGRRWSDSDAEVSVVWSGGVEADIEDVMLLYNTSIDIHDAGAHGELANYNGSFGEWFLEKFNKRLQSLDRRPPPDLVEAFLDAYQKGVGLEEGAHSWNELSGRGMTEYEESRGENEGLFWKRDGFISVFDLLTKRFPNSSQELPVRQRVLLDSEVSAIRWGERVRSELPAPPVVVELSHGGKHTADIVLVTVSLGVLKHRDIFDPPLPPRKMKAVENLGFGTVEKVFLHFTEPWWPSDVAGYEPLVREEDRETFKREHPEFAAHGEWAHALSAFYVDQHAPRSAVLSTWITGEPARLMESYTDSELMMGCVKWLQMFVGQNLTIPQPAGFRRSSWWSNPHFKGSFSYISLDSDRADVRAAHLAEPILDAHDQLAILFAGEATHGRHYTSVHGAIESGQREADRILKEYKKK</sequence>
<name>A0A6J1SF16_FRAOC</name>
<dbReference type="PANTHER" id="PTHR10742">
    <property type="entry name" value="FLAVIN MONOAMINE OXIDASE"/>
    <property type="match status" value="1"/>
</dbReference>
<keyword evidence="3" id="KW-1185">Reference proteome</keyword>
<dbReference type="AlphaFoldDB" id="A0A6J1SF16"/>
<proteinExistence type="predicted"/>
<dbReference type="SUPFAM" id="SSF54373">
    <property type="entry name" value="FAD-linked reductases, C-terminal domain"/>
    <property type="match status" value="1"/>
</dbReference>
<dbReference type="InterPro" id="IPR050281">
    <property type="entry name" value="Flavin_monoamine_oxidase"/>
</dbReference>
<dbReference type="KEGG" id="foc:113207113"/>
<dbReference type="GO" id="GO:0046592">
    <property type="term" value="F:polyamine oxidase activity"/>
    <property type="evidence" value="ECO:0007669"/>
    <property type="project" value="TreeGrafter"/>
</dbReference>
<organism evidence="3 4">
    <name type="scientific">Frankliniella occidentalis</name>
    <name type="common">Western flower thrips</name>
    <name type="synonym">Euthrips occidentalis</name>
    <dbReference type="NCBI Taxonomy" id="133901"/>
    <lineage>
        <taxon>Eukaryota</taxon>
        <taxon>Metazoa</taxon>
        <taxon>Ecdysozoa</taxon>
        <taxon>Arthropoda</taxon>
        <taxon>Hexapoda</taxon>
        <taxon>Insecta</taxon>
        <taxon>Pterygota</taxon>
        <taxon>Neoptera</taxon>
        <taxon>Paraneoptera</taxon>
        <taxon>Thysanoptera</taxon>
        <taxon>Terebrantia</taxon>
        <taxon>Thripoidea</taxon>
        <taxon>Thripidae</taxon>
        <taxon>Frankliniella</taxon>
    </lineage>
</organism>
<dbReference type="Gene3D" id="3.90.660.10">
    <property type="match status" value="1"/>
</dbReference>
<evidence type="ECO:0000256" key="1">
    <source>
        <dbReference type="SAM" id="SignalP"/>
    </source>
</evidence>
<feature type="domain" description="Amine oxidase" evidence="2">
    <location>
        <begin position="56"/>
        <end position="522"/>
    </location>
</feature>
<dbReference type="Proteomes" id="UP000504606">
    <property type="component" value="Unplaced"/>
</dbReference>